<dbReference type="KEGG" id="ptm:GSPATT00028977001"/>
<dbReference type="OrthoDB" id="10467514at2759"/>
<name>A0BHC5_PARTE</name>
<gene>
    <name evidence="2" type="ORF">GSPATT00028977001</name>
</gene>
<protein>
    <recommendedName>
        <fullName evidence="4">Ion transport domain-containing protein</fullName>
    </recommendedName>
</protein>
<evidence type="ECO:0008006" key="4">
    <source>
        <dbReference type="Google" id="ProtNLM"/>
    </source>
</evidence>
<dbReference type="InParanoid" id="A0BHC5"/>
<keyword evidence="3" id="KW-1185">Reference proteome</keyword>
<feature type="transmembrane region" description="Helical" evidence="1">
    <location>
        <begin position="153"/>
        <end position="174"/>
    </location>
</feature>
<accession>A0BHC5</accession>
<dbReference type="GeneID" id="5011124"/>
<evidence type="ECO:0000313" key="3">
    <source>
        <dbReference type="Proteomes" id="UP000000600"/>
    </source>
</evidence>
<keyword evidence="1" id="KW-0812">Transmembrane</keyword>
<feature type="transmembrane region" description="Helical" evidence="1">
    <location>
        <begin position="26"/>
        <end position="44"/>
    </location>
</feature>
<evidence type="ECO:0000313" key="2">
    <source>
        <dbReference type="EMBL" id="CAK57942.1"/>
    </source>
</evidence>
<proteinExistence type="predicted"/>
<dbReference type="AlphaFoldDB" id="A0BHC5"/>
<dbReference type="OMA" id="MADEMPE"/>
<organism evidence="2 3">
    <name type="scientific">Paramecium tetraurelia</name>
    <dbReference type="NCBI Taxonomy" id="5888"/>
    <lineage>
        <taxon>Eukaryota</taxon>
        <taxon>Sar</taxon>
        <taxon>Alveolata</taxon>
        <taxon>Ciliophora</taxon>
        <taxon>Intramacronucleata</taxon>
        <taxon>Oligohymenophorea</taxon>
        <taxon>Peniculida</taxon>
        <taxon>Parameciidae</taxon>
        <taxon>Paramecium</taxon>
    </lineage>
</organism>
<dbReference type="HOGENOM" id="CLU_1296572_0_0_1"/>
<dbReference type="EMBL" id="CT867995">
    <property type="protein sequence ID" value="CAK57942.1"/>
    <property type="molecule type" value="Genomic_DNA"/>
</dbReference>
<sequence>MADEMPEVDQLIYKSRNLGKNWIREIKIVSFIILMIVFVLLELTINGKCLLTRDKWMFLMIDCIMYLGVFAISVKEIKIQNQKKNKKQQMQIRLRALNCKSLRIYLCFILTILLLCIIHLGVQIYFFTFQFCQECFYYKGSFKDTKDFEFCKILLFIVFIIIEIITIFFLVWIVKENWKAMRKPEKFRRSRVEIGYSDDIVLKINS</sequence>
<dbReference type="Proteomes" id="UP000000600">
    <property type="component" value="Unassembled WGS sequence"/>
</dbReference>
<evidence type="ECO:0000256" key="1">
    <source>
        <dbReference type="SAM" id="Phobius"/>
    </source>
</evidence>
<keyword evidence="1" id="KW-0472">Membrane</keyword>
<feature type="transmembrane region" description="Helical" evidence="1">
    <location>
        <begin position="102"/>
        <end position="126"/>
    </location>
</feature>
<feature type="transmembrane region" description="Helical" evidence="1">
    <location>
        <begin position="56"/>
        <end position="74"/>
    </location>
</feature>
<reference evidence="2 3" key="1">
    <citation type="journal article" date="2006" name="Nature">
        <title>Global trends of whole-genome duplications revealed by the ciliate Paramecium tetraurelia.</title>
        <authorList>
            <consortium name="Genoscope"/>
            <person name="Aury J.-M."/>
            <person name="Jaillon O."/>
            <person name="Duret L."/>
            <person name="Noel B."/>
            <person name="Jubin C."/>
            <person name="Porcel B.M."/>
            <person name="Segurens B."/>
            <person name="Daubin V."/>
            <person name="Anthouard V."/>
            <person name="Aiach N."/>
            <person name="Arnaiz O."/>
            <person name="Billaut A."/>
            <person name="Beisson J."/>
            <person name="Blanc I."/>
            <person name="Bouhouche K."/>
            <person name="Camara F."/>
            <person name="Duharcourt S."/>
            <person name="Guigo R."/>
            <person name="Gogendeau D."/>
            <person name="Katinka M."/>
            <person name="Keller A.-M."/>
            <person name="Kissmehl R."/>
            <person name="Klotz C."/>
            <person name="Koll F."/>
            <person name="Le Moue A."/>
            <person name="Lepere C."/>
            <person name="Malinsky S."/>
            <person name="Nowacki M."/>
            <person name="Nowak J.K."/>
            <person name="Plattner H."/>
            <person name="Poulain J."/>
            <person name="Ruiz F."/>
            <person name="Serrano V."/>
            <person name="Zagulski M."/>
            <person name="Dessen P."/>
            <person name="Betermier M."/>
            <person name="Weissenbach J."/>
            <person name="Scarpelli C."/>
            <person name="Schachter V."/>
            <person name="Sperling L."/>
            <person name="Meyer E."/>
            <person name="Cohen J."/>
            <person name="Wincker P."/>
        </authorList>
    </citation>
    <scope>NUCLEOTIDE SEQUENCE [LARGE SCALE GENOMIC DNA]</scope>
    <source>
        <strain evidence="2 3">Stock d4-2</strain>
    </source>
</reference>
<dbReference type="RefSeq" id="XP_001425340.1">
    <property type="nucleotide sequence ID" value="XM_001425303.1"/>
</dbReference>
<keyword evidence="1" id="KW-1133">Transmembrane helix</keyword>